<organism evidence="3 4">
    <name type="scientific">Cervus elaphus hippelaphus</name>
    <name type="common">European red deer</name>
    <dbReference type="NCBI Taxonomy" id="46360"/>
    <lineage>
        <taxon>Eukaryota</taxon>
        <taxon>Metazoa</taxon>
        <taxon>Chordata</taxon>
        <taxon>Craniata</taxon>
        <taxon>Vertebrata</taxon>
        <taxon>Euteleostomi</taxon>
        <taxon>Mammalia</taxon>
        <taxon>Eutheria</taxon>
        <taxon>Laurasiatheria</taxon>
        <taxon>Artiodactyla</taxon>
        <taxon>Ruminantia</taxon>
        <taxon>Pecora</taxon>
        <taxon>Cervidae</taxon>
        <taxon>Cervinae</taxon>
        <taxon>Cervus</taxon>
    </lineage>
</organism>
<dbReference type="AlphaFoldDB" id="A0A212CZC7"/>
<feature type="compositionally biased region" description="Basic and acidic residues" evidence="1">
    <location>
        <begin position="478"/>
        <end position="504"/>
    </location>
</feature>
<dbReference type="Proteomes" id="UP000242450">
    <property type="component" value="Chromosome 10"/>
</dbReference>
<dbReference type="GO" id="GO:0055038">
    <property type="term" value="C:recycling endosome membrane"/>
    <property type="evidence" value="ECO:0007669"/>
    <property type="project" value="TreeGrafter"/>
</dbReference>
<name>A0A212CZC7_CEREH</name>
<dbReference type="EMBL" id="MKHE01000010">
    <property type="protein sequence ID" value="OWK11351.1"/>
    <property type="molecule type" value="Genomic_DNA"/>
</dbReference>
<feature type="domain" description="Rab11-FIP3/4" evidence="2">
    <location>
        <begin position="426"/>
        <end position="496"/>
    </location>
</feature>
<dbReference type="GO" id="GO:0030139">
    <property type="term" value="C:endocytic vesicle"/>
    <property type="evidence" value="ECO:0007669"/>
    <property type="project" value="TreeGrafter"/>
</dbReference>
<evidence type="ECO:0000256" key="1">
    <source>
        <dbReference type="SAM" id="MobiDB-lite"/>
    </source>
</evidence>
<dbReference type="GO" id="GO:0030496">
    <property type="term" value="C:midbody"/>
    <property type="evidence" value="ECO:0007669"/>
    <property type="project" value="TreeGrafter"/>
</dbReference>
<dbReference type="InterPro" id="IPR051977">
    <property type="entry name" value="Rab11-interacting_regulator"/>
</dbReference>
<feature type="compositionally biased region" description="Basic and acidic residues" evidence="1">
    <location>
        <begin position="551"/>
        <end position="562"/>
    </location>
</feature>
<dbReference type="GO" id="GO:0032456">
    <property type="term" value="P:endocytic recycling"/>
    <property type="evidence" value="ECO:0007669"/>
    <property type="project" value="TreeGrafter"/>
</dbReference>
<dbReference type="InterPro" id="IPR057316">
    <property type="entry name" value="Rab11-FIP3/4_dom"/>
</dbReference>
<gene>
    <name evidence="3" type="ORF">Celaphus_00006708</name>
</gene>
<feature type="region of interest" description="Disordered" evidence="1">
    <location>
        <begin position="478"/>
        <end position="510"/>
    </location>
</feature>
<sequence length="671" mass="74924">ANEVTDSAYMGSESTYSECETFTDEDTGTLVPPECLDAAEEPGQGALLLLPGRCVPVRPPGRWQGSRALARLCKLVHKRQDSERVQLLSSGSHLQGQSVVAVIGGEEHFEDYGEGSETELSPETLCGGDHGCRDPAFLTPSTDPLGTKLHSILTDEAFEFYCSQCHRQINRLEDLSARLNDLEKNSRGPVRPLESRTWARGCPWWRACKSETERVPKSWCPQTLTLSTVHWLRGLPGLLTRTGLAPWSLPFSALLAPLKDLWTGLLSLVHRHLQQSGALTMDALQDPPPGPVEGVDEDIADKVGPGPVAGPAGVVGEVCRSRWEAGLVPWGLSRPQQPCWSLAGAVRVGSLRANALEEQLKEQELRACEMVLEETRKQKELLCKMEREKSIEIENLQARCHENEQTSREAARGSGSRDPLCGDSFSVNSLCPRLQQLDEENSELRSCTPCLKANIERLEEEKQKLLDEIEELSVRLSNEQENRRKLGDRLSHERHQFQRDKEATQEPCGLVEPAPPQLIEDLRKQLEHLQLFKLEAEQRRGRSSSVGLQEYHSRTRESELEQEVRRLKQDNRSLKEQNDELNGQIINLSIQGARSLFSTAFSESLAAEISSVSRDEVPRQGYSPPDQECPEGLWRPFGVLGSPCPALPRPHQGRWSESILSQLQAALVTWL</sequence>
<dbReference type="PANTHER" id="PTHR15726:SF6">
    <property type="entry name" value="RAB11 FAMILY-INTERACTING PROTEIN 3"/>
    <property type="match status" value="1"/>
</dbReference>
<dbReference type="GO" id="GO:0032154">
    <property type="term" value="C:cleavage furrow"/>
    <property type="evidence" value="ECO:0007669"/>
    <property type="project" value="TreeGrafter"/>
</dbReference>
<reference evidence="3 4" key="1">
    <citation type="journal article" date="2018" name="Mol. Genet. Genomics">
        <title>The red deer Cervus elaphus genome CerEla1.0: sequencing, annotating, genes, and chromosomes.</title>
        <authorList>
            <person name="Bana N.A."/>
            <person name="Nyiri A."/>
            <person name="Nagy J."/>
            <person name="Frank K."/>
            <person name="Nagy T."/>
            <person name="Steger V."/>
            <person name="Schiller M."/>
            <person name="Lakatos P."/>
            <person name="Sugar L."/>
            <person name="Horn P."/>
            <person name="Barta E."/>
            <person name="Orosz L."/>
        </authorList>
    </citation>
    <scope>NUCLEOTIDE SEQUENCE [LARGE SCALE GENOMIC DNA]</scope>
    <source>
        <strain evidence="3">Hungarian</strain>
    </source>
</reference>
<dbReference type="OrthoDB" id="418358at2759"/>
<keyword evidence="4" id="KW-1185">Reference proteome</keyword>
<proteinExistence type="predicted"/>
<dbReference type="Pfam" id="PF25450">
    <property type="entry name" value="Rab11-FIP3"/>
    <property type="match status" value="2"/>
</dbReference>
<accession>A0A212CZC7</accession>
<feature type="region of interest" description="Disordered" evidence="1">
    <location>
        <begin position="543"/>
        <end position="562"/>
    </location>
</feature>
<feature type="non-terminal residue" evidence="3">
    <location>
        <position position="1"/>
    </location>
</feature>
<dbReference type="GO" id="GO:0032465">
    <property type="term" value="P:regulation of cytokinesis"/>
    <property type="evidence" value="ECO:0007669"/>
    <property type="project" value="TreeGrafter"/>
</dbReference>
<evidence type="ECO:0000313" key="4">
    <source>
        <dbReference type="Proteomes" id="UP000242450"/>
    </source>
</evidence>
<comment type="caution">
    <text evidence="3">The sequence shown here is derived from an EMBL/GenBank/DDBJ whole genome shotgun (WGS) entry which is preliminary data.</text>
</comment>
<dbReference type="PANTHER" id="PTHR15726">
    <property type="entry name" value="RAB11-FAMILY INTERACTING PROTEIN"/>
    <property type="match status" value="1"/>
</dbReference>
<protein>
    <recommendedName>
        <fullName evidence="2">Rab11-FIP3/4 domain-containing protein</fullName>
    </recommendedName>
</protein>
<evidence type="ECO:0000259" key="2">
    <source>
        <dbReference type="Pfam" id="PF25450"/>
    </source>
</evidence>
<feature type="domain" description="Rab11-FIP3/4" evidence="2">
    <location>
        <begin position="352"/>
        <end position="405"/>
    </location>
</feature>
<evidence type="ECO:0000313" key="3">
    <source>
        <dbReference type="EMBL" id="OWK11351.1"/>
    </source>
</evidence>
<dbReference type="CDD" id="cd14686">
    <property type="entry name" value="bZIP"/>
    <property type="match status" value="1"/>
</dbReference>